<evidence type="ECO:0000256" key="1">
    <source>
        <dbReference type="ARBA" id="ARBA00022527"/>
    </source>
</evidence>
<gene>
    <name evidence="8" type="ORF">CMU_018770</name>
</gene>
<feature type="compositionally biased region" description="Low complexity" evidence="6">
    <location>
        <begin position="234"/>
        <end position="244"/>
    </location>
</feature>
<dbReference type="Gene3D" id="3.30.200.20">
    <property type="entry name" value="Phosphorylase Kinase, domain 1"/>
    <property type="match status" value="2"/>
</dbReference>
<reference evidence="8" key="1">
    <citation type="submission" date="2008-06" db="EMBL/GenBank/DDBJ databases">
        <authorList>
            <person name="Lorenzi H."/>
            <person name="Inman J."/>
            <person name="Miller J."/>
            <person name="Schobel S."/>
            <person name="Amedeo P."/>
            <person name="Caler E.V."/>
            <person name="da Silva J."/>
        </authorList>
    </citation>
    <scope>NUCLEOTIDE SEQUENCE [LARGE SCALE GENOMIC DNA]</scope>
    <source>
        <strain evidence="8">RN66</strain>
    </source>
</reference>
<dbReference type="InterPro" id="IPR000719">
    <property type="entry name" value="Prot_kinase_dom"/>
</dbReference>
<dbReference type="GO" id="GO:0000776">
    <property type="term" value="C:kinetochore"/>
    <property type="evidence" value="ECO:0007669"/>
    <property type="project" value="TreeGrafter"/>
</dbReference>
<keyword evidence="2 8" id="KW-0808">Transferase</keyword>
<dbReference type="AlphaFoldDB" id="B6ADB6"/>
<dbReference type="InterPro" id="IPR008271">
    <property type="entry name" value="Ser/Thr_kinase_AS"/>
</dbReference>
<dbReference type="GO" id="GO:0005524">
    <property type="term" value="F:ATP binding"/>
    <property type="evidence" value="ECO:0007669"/>
    <property type="project" value="UniProtKB-KW"/>
</dbReference>
<dbReference type="VEuPathDB" id="CryptoDB:CMU_018770"/>
<evidence type="ECO:0000259" key="7">
    <source>
        <dbReference type="PROSITE" id="PS50011"/>
    </source>
</evidence>
<organism evidence="8 9">
    <name type="scientific">Cryptosporidium muris (strain RN66)</name>
    <dbReference type="NCBI Taxonomy" id="441375"/>
    <lineage>
        <taxon>Eukaryota</taxon>
        <taxon>Sar</taxon>
        <taxon>Alveolata</taxon>
        <taxon>Apicomplexa</taxon>
        <taxon>Conoidasida</taxon>
        <taxon>Coccidia</taxon>
        <taxon>Eucoccidiorida</taxon>
        <taxon>Eimeriorina</taxon>
        <taxon>Cryptosporidiidae</taxon>
        <taxon>Cryptosporidium</taxon>
    </lineage>
</organism>
<keyword evidence="9" id="KW-1185">Reference proteome</keyword>
<dbReference type="OrthoDB" id="341691at2759"/>
<dbReference type="eggNOG" id="KOG0596">
    <property type="taxonomic scope" value="Eukaryota"/>
</dbReference>
<dbReference type="PROSITE" id="PS50011">
    <property type="entry name" value="PROTEIN_KINASE_DOM"/>
    <property type="match status" value="1"/>
</dbReference>
<dbReference type="GO" id="GO:0007059">
    <property type="term" value="P:chromosome segregation"/>
    <property type="evidence" value="ECO:0007669"/>
    <property type="project" value="TreeGrafter"/>
</dbReference>
<dbReference type="OMA" id="QDMSSIN"/>
<dbReference type="GO" id="GO:0004674">
    <property type="term" value="F:protein serine/threonine kinase activity"/>
    <property type="evidence" value="ECO:0007669"/>
    <property type="project" value="UniProtKB-KW"/>
</dbReference>
<dbReference type="InterPro" id="IPR011009">
    <property type="entry name" value="Kinase-like_dom_sf"/>
</dbReference>
<evidence type="ECO:0000256" key="4">
    <source>
        <dbReference type="ARBA" id="ARBA00022777"/>
    </source>
</evidence>
<keyword evidence="4 8" id="KW-0418">Kinase</keyword>
<dbReference type="EMBL" id="DS989728">
    <property type="protein sequence ID" value="EEA06120.1"/>
    <property type="molecule type" value="Genomic_DNA"/>
</dbReference>
<evidence type="ECO:0000256" key="3">
    <source>
        <dbReference type="ARBA" id="ARBA00022741"/>
    </source>
</evidence>
<accession>B6ADB6</accession>
<evidence type="ECO:0000313" key="8">
    <source>
        <dbReference type="EMBL" id="EEA06120.1"/>
    </source>
</evidence>
<evidence type="ECO:0000256" key="2">
    <source>
        <dbReference type="ARBA" id="ARBA00022679"/>
    </source>
</evidence>
<name>B6ADB6_CRYMR</name>
<dbReference type="PROSITE" id="PS00108">
    <property type="entry name" value="PROTEIN_KINASE_ST"/>
    <property type="match status" value="1"/>
</dbReference>
<dbReference type="GO" id="GO:0004708">
    <property type="term" value="F:MAP kinase kinase activity"/>
    <property type="evidence" value="ECO:0007669"/>
    <property type="project" value="UniProtKB-EC"/>
</dbReference>
<evidence type="ECO:0000256" key="6">
    <source>
        <dbReference type="SAM" id="MobiDB-lite"/>
    </source>
</evidence>
<dbReference type="SMART" id="SM00220">
    <property type="entry name" value="S_TKc"/>
    <property type="match status" value="1"/>
</dbReference>
<feature type="domain" description="Protein kinase" evidence="7">
    <location>
        <begin position="436"/>
        <end position="854"/>
    </location>
</feature>
<sequence>MDWTSVIERDLRRLSELPKGDITGILAFLHHEACDGKLYRLVRSSFPFNLSSAPPDWGLCRPSEIPSTISLSLSYVYRNAVDTANLRTSMDWTEKHAELFLEATIVSCWSSLSKCENNSELCDLDIGTDLLNEISLQSIGQKDARVWGLWAVLDFLNYSRKPNSLPNSTLLFNAATKALQKIEQGRFYNAEPSALLTAVTTQFTSIIQKNKPGIGVSPVHNIVENDTNTHPNTLSLSSSSSASANTETSPIGDSTCNNSVKPPEQRATIRYVPSKRIGGRAHVFSLSSTTATTPAGSKTNDTINVAYSTQNNTSNNFSTSYIQGDSYTTNSCDLKTPIPIRRQRSQNEFQPQNIDNIQQQNQILNSEQIDPKIKSNKKIGFNIVPEQQPIEYSINEADINTNNRSNPLQLPEVCKYSLEPAVKYPGYKIEVNRKTYEILSSIQKGGSSQVYKVRECDSNNFYALKCVRVFTGLHNHNKSESENIDHTNKNFYKNINDARKSPGYKVNSEKKSNQKRNSLLQGANMEADGEEIENEEEDENEEEQLLLMFTEEVNLLKKMRGCPHVIQLIDYEIALGCGAIDIIMELGVKDLNGILQGNSLLPSIQVLRKIWTEMVLALKDVHDLRIVHGDIKPANFVFVEDIDHLNNDNLNDLAGNNGKDFCITGKKVKIIDFGISRPIADDTTHIFRDKAVGSLPFMAPETVRPVSISSSKFALAAAASKLRMPNQIMSRTADIWSLGAILYRIVYKRHLFQPIQSKSKHNGSNNGGPPLPSAVKKNSNSSNKSNVAPHEILMFLQSDQGKIIFPKEIGYTFSLQSKDDQLWLDSLRNLLQWALQWDPANRPNVNQLLTHPFIDTKIVSETIFQFHIPHSLTIGPHQFEKYQSIEKLIETLSDNDRNSALDRFFKTPFNSIKGEKSNTFYSSMRWNIVTQGNSLFLNIYNSLVSSITTGKTGEDITQDMSSINQLAILQYTTLVKNIYIPPPPSTGSITASRKGH</sequence>
<feature type="compositionally biased region" description="Polar residues" evidence="6">
    <location>
        <begin position="245"/>
        <end position="260"/>
    </location>
</feature>
<dbReference type="GO" id="GO:0007094">
    <property type="term" value="P:mitotic spindle assembly checkpoint signaling"/>
    <property type="evidence" value="ECO:0007669"/>
    <property type="project" value="TreeGrafter"/>
</dbReference>
<dbReference type="PANTHER" id="PTHR22974:SF21">
    <property type="entry name" value="DUAL SPECIFICITY PROTEIN KINASE TTK"/>
    <property type="match status" value="1"/>
</dbReference>
<feature type="region of interest" description="Disordered" evidence="6">
    <location>
        <begin position="502"/>
        <end position="540"/>
    </location>
</feature>
<dbReference type="GO" id="GO:0034501">
    <property type="term" value="P:protein localization to kinetochore"/>
    <property type="evidence" value="ECO:0007669"/>
    <property type="project" value="TreeGrafter"/>
</dbReference>
<keyword evidence="3" id="KW-0547">Nucleotide-binding</keyword>
<keyword evidence="5" id="KW-0067">ATP-binding</keyword>
<dbReference type="Pfam" id="PF00069">
    <property type="entry name" value="Pkinase"/>
    <property type="match status" value="1"/>
</dbReference>
<dbReference type="Proteomes" id="UP000001460">
    <property type="component" value="Unassembled WGS sequence"/>
</dbReference>
<dbReference type="GO" id="GO:0033316">
    <property type="term" value="P:meiotic spindle assembly checkpoint signaling"/>
    <property type="evidence" value="ECO:0007669"/>
    <property type="project" value="TreeGrafter"/>
</dbReference>
<dbReference type="EC" id="2.7.12.2" evidence="8"/>
<proteinExistence type="predicted"/>
<evidence type="ECO:0000313" key="9">
    <source>
        <dbReference type="Proteomes" id="UP000001460"/>
    </source>
</evidence>
<dbReference type="SUPFAM" id="SSF56112">
    <property type="entry name" value="Protein kinase-like (PK-like)"/>
    <property type="match status" value="1"/>
</dbReference>
<feature type="compositionally biased region" description="Acidic residues" evidence="6">
    <location>
        <begin position="527"/>
        <end position="540"/>
    </location>
</feature>
<dbReference type="Gene3D" id="1.10.510.10">
    <property type="entry name" value="Transferase(Phosphotransferase) domain 1"/>
    <property type="match status" value="1"/>
</dbReference>
<dbReference type="PANTHER" id="PTHR22974">
    <property type="entry name" value="MIXED LINEAGE PROTEIN KINASE"/>
    <property type="match status" value="1"/>
</dbReference>
<dbReference type="RefSeq" id="XP_002140469.1">
    <property type="nucleotide sequence ID" value="XM_002140433.1"/>
</dbReference>
<feature type="compositionally biased region" description="Polar residues" evidence="6">
    <location>
        <begin position="224"/>
        <end position="233"/>
    </location>
</feature>
<dbReference type="GeneID" id="6995370"/>
<protein>
    <submittedName>
        <fullName evidence="8">Protein kinase domain-containing protein</fullName>
        <ecNumber evidence="8">2.7.12.2</ecNumber>
    </submittedName>
</protein>
<keyword evidence="1" id="KW-0723">Serine/threonine-protein kinase</keyword>
<dbReference type="GO" id="GO:0005634">
    <property type="term" value="C:nucleus"/>
    <property type="evidence" value="ECO:0007669"/>
    <property type="project" value="TreeGrafter"/>
</dbReference>
<dbReference type="STRING" id="441375.B6ADB6"/>
<feature type="region of interest" description="Disordered" evidence="6">
    <location>
        <begin position="757"/>
        <end position="784"/>
    </location>
</feature>
<evidence type="ECO:0000256" key="5">
    <source>
        <dbReference type="ARBA" id="ARBA00022840"/>
    </source>
</evidence>
<feature type="region of interest" description="Disordered" evidence="6">
    <location>
        <begin position="219"/>
        <end position="266"/>
    </location>
</feature>